<accession>A0A0K2SGX8</accession>
<dbReference type="EMBL" id="AP014924">
    <property type="protein sequence ID" value="BAS26282.1"/>
    <property type="molecule type" value="Genomic_DNA"/>
</dbReference>
<keyword evidence="1 3" id="KW-0413">Isomerase</keyword>
<evidence type="ECO:0000313" key="4">
    <source>
        <dbReference type="Proteomes" id="UP000065807"/>
    </source>
</evidence>
<dbReference type="KEGG" id="lpil:LIP_0425"/>
<dbReference type="RefSeq" id="WP_068133675.1">
    <property type="nucleotide sequence ID" value="NZ_AP014924.1"/>
</dbReference>
<dbReference type="PANTHER" id="PTHR36120:SF1">
    <property type="entry name" value="L-FUCOSE ISOMERASE C-TERMINAL DOMAIN-CONTAINING PROTEIN"/>
    <property type="match status" value="1"/>
</dbReference>
<name>A0A0K2SGX8_LIMPI</name>
<dbReference type="InterPro" id="IPR009015">
    <property type="entry name" value="Fucose_isomerase_N/cen_sf"/>
</dbReference>
<dbReference type="PANTHER" id="PTHR36120">
    <property type="entry name" value="FUCOSE ISOMERASE"/>
    <property type="match status" value="1"/>
</dbReference>
<dbReference type="SUPFAM" id="SSF53743">
    <property type="entry name" value="FucI/AraA N-terminal and middle domains"/>
    <property type="match status" value="1"/>
</dbReference>
<dbReference type="GO" id="GO:0005737">
    <property type="term" value="C:cytoplasm"/>
    <property type="evidence" value="ECO:0007669"/>
    <property type="project" value="InterPro"/>
</dbReference>
<dbReference type="GO" id="GO:0016861">
    <property type="term" value="F:intramolecular oxidoreductase activity, interconverting aldoses and ketoses"/>
    <property type="evidence" value="ECO:0007669"/>
    <property type="project" value="InterPro"/>
</dbReference>
<dbReference type="STRING" id="1555112.LIP_0425"/>
<evidence type="ECO:0000313" key="3">
    <source>
        <dbReference type="EMBL" id="BAS26282.1"/>
    </source>
</evidence>
<dbReference type="OrthoDB" id="5838738at2"/>
<reference evidence="4" key="1">
    <citation type="submission" date="2015-07" db="EMBL/GenBank/DDBJ databases">
        <title>Complete genome sequence and phylogenetic analysis of Limnochorda pilosa.</title>
        <authorList>
            <person name="Watanabe M."/>
            <person name="Kojima H."/>
            <person name="Fukui M."/>
        </authorList>
    </citation>
    <scope>NUCLEOTIDE SEQUENCE [LARGE SCALE GENOMIC DNA]</scope>
    <source>
        <strain evidence="4">HC45</strain>
    </source>
</reference>
<evidence type="ECO:0000256" key="1">
    <source>
        <dbReference type="ARBA" id="ARBA00023235"/>
    </source>
</evidence>
<gene>
    <name evidence="3" type="ORF">LIP_0425</name>
</gene>
<dbReference type="AlphaFoldDB" id="A0A0K2SGX8"/>
<reference evidence="4" key="2">
    <citation type="journal article" date="2016" name="Int. J. Syst. Evol. Microbiol.">
        <title>Complete genome sequence and cell structure of Limnochorda pilosa, a Gram-negative spore-former within the phylum Firmicutes.</title>
        <authorList>
            <person name="Watanabe M."/>
            <person name="Kojima H."/>
            <person name="Fukui M."/>
        </authorList>
    </citation>
    <scope>NUCLEOTIDE SEQUENCE [LARGE SCALE GENOMIC DNA]</scope>
    <source>
        <strain evidence="4">HC45</strain>
    </source>
</reference>
<evidence type="ECO:0000256" key="2">
    <source>
        <dbReference type="ARBA" id="ARBA00023277"/>
    </source>
</evidence>
<organism evidence="3 4">
    <name type="scientific">Limnochorda pilosa</name>
    <dbReference type="NCBI Taxonomy" id="1555112"/>
    <lineage>
        <taxon>Bacteria</taxon>
        <taxon>Bacillati</taxon>
        <taxon>Bacillota</taxon>
        <taxon>Limnochordia</taxon>
        <taxon>Limnochordales</taxon>
        <taxon>Limnochordaceae</taxon>
        <taxon>Limnochorda</taxon>
    </lineage>
</organism>
<dbReference type="PATRIC" id="fig|1555112.3.peg.444"/>
<keyword evidence="2" id="KW-0119">Carbohydrate metabolism</keyword>
<sequence length="454" mass="49584">MKRIGLLSIARATFDVGAIVSDRRSLARLLEDPREGAGSPIEVVQVDRPITQPDDVPQAIRVLREADGQGGARIDALVVHQGTFADASVLLALVQAFRSPVILWAVPEPVSETGRLRLNSFCGANLAANTLHRIGHPYTAVYGGATTATAHEIMQRARAFAAVERVRRASVLVLGEAPTGFFPSQLDPLHVAARFGSKVRHVPLKVLFDRANGLPQERVETVFHEEAATLRGINEVPQVQANQSIRAQIAIQDACEEVGADAVAVECWPDFMVQFGGAACWSMSRLIDRGIMAGCEADVYGALTMMMQHEITGEASFFADLVEVKREENTGTFWHCGAAPLSLGNPEEIRASRQPNRQVALTLDFGLRPGRVTVAKLYRGREGEALFITTGTALARPVQYRGNTMVVQFDRDAGELLDLIFDEGLEHHYSVAYGDMRRELTLVARELQLPVMEG</sequence>
<proteinExistence type="predicted"/>
<dbReference type="Proteomes" id="UP000065807">
    <property type="component" value="Chromosome"/>
</dbReference>
<protein>
    <submittedName>
        <fullName evidence="3">Fucose isomerase</fullName>
    </submittedName>
</protein>
<keyword evidence="4" id="KW-1185">Reference proteome</keyword>
<dbReference type="GO" id="GO:0005996">
    <property type="term" value="P:monosaccharide metabolic process"/>
    <property type="evidence" value="ECO:0007669"/>
    <property type="project" value="InterPro"/>
</dbReference>